<dbReference type="KEGG" id="cpra:CPter91_2664"/>
<gene>
    <name evidence="2" type="ORF">CPter91_2664</name>
</gene>
<proteinExistence type="predicted"/>
<dbReference type="OrthoDB" id="118664at2"/>
<accession>A0A127Q5U8</accession>
<feature type="transmembrane region" description="Helical" evidence="1">
    <location>
        <begin position="54"/>
        <end position="73"/>
    </location>
</feature>
<keyword evidence="1" id="KW-0472">Membrane</keyword>
<name>A0A127Q5U8_9BURK</name>
<organism evidence="2 3">
    <name type="scientific">Collimonas pratensis</name>
    <dbReference type="NCBI Taxonomy" id="279113"/>
    <lineage>
        <taxon>Bacteria</taxon>
        <taxon>Pseudomonadati</taxon>
        <taxon>Pseudomonadota</taxon>
        <taxon>Betaproteobacteria</taxon>
        <taxon>Burkholderiales</taxon>
        <taxon>Oxalobacteraceae</taxon>
        <taxon>Collimonas</taxon>
    </lineage>
</organism>
<reference evidence="2 3" key="1">
    <citation type="submission" date="2015-11" db="EMBL/GenBank/DDBJ databases">
        <title>Exploring the genomic traits of fungus-feeding bacterial genus Collimonas.</title>
        <authorList>
            <person name="Song C."/>
            <person name="Schmidt R."/>
            <person name="de Jager V."/>
            <person name="Krzyzanowska D."/>
            <person name="Jongedijk E."/>
            <person name="Cankar K."/>
            <person name="Beekwilder J."/>
            <person name="van Veen A."/>
            <person name="de Boer W."/>
            <person name="van Veen J.A."/>
            <person name="Garbeva P."/>
        </authorList>
    </citation>
    <scope>NUCLEOTIDE SEQUENCE [LARGE SCALE GENOMIC DNA]</scope>
    <source>
        <strain evidence="2 3">Ter91</strain>
    </source>
</reference>
<keyword evidence="1" id="KW-1133">Transmembrane helix</keyword>
<dbReference type="STRING" id="279113.CPter91_2664"/>
<evidence type="ECO:0000313" key="2">
    <source>
        <dbReference type="EMBL" id="AMP05012.1"/>
    </source>
</evidence>
<dbReference type="PATRIC" id="fig|279113.9.peg.2628"/>
<feature type="transmembrane region" description="Helical" evidence="1">
    <location>
        <begin position="12"/>
        <end position="33"/>
    </location>
</feature>
<dbReference type="AlphaFoldDB" id="A0A127Q5U8"/>
<protein>
    <submittedName>
        <fullName evidence="2">Putative membrane protein</fullName>
    </submittedName>
</protein>
<evidence type="ECO:0000313" key="3">
    <source>
        <dbReference type="Proteomes" id="UP000074561"/>
    </source>
</evidence>
<feature type="transmembrane region" description="Helical" evidence="1">
    <location>
        <begin position="79"/>
        <end position="97"/>
    </location>
</feature>
<dbReference type="Proteomes" id="UP000074561">
    <property type="component" value="Chromosome"/>
</dbReference>
<evidence type="ECO:0000256" key="1">
    <source>
        <dbReference type="SAM" id="Phobius"/>
    </source>
</evidence>
<feature type="transmembrane region" description="Helical" evidence="1">
    <location>
        <begin position="104"/>
        <end position="126"/>
    </location>
</feature>
<sequence length="175" mass="18931">MEPVRNLATLLPFAASVAFGLLAWGAFFLNYVWPRLRELPLHAAVRPILHLHMFRFIGLAFIVPGVVAPSLAAGFAAPAAYGDLLAMALAWVALLMGSGRYSRIAIWAFNVWGFADLLFAFYQGVIGVGIDPATLAGAWFIPTVGVPLLLWTHVLVFAILLRTSRSASFLAHAAQ</sequence>
<keyword evidence="1" id="KW-0812">Transmembrane</keyword>
<feature type="transmembrane region" description="Helical" evidence="1">
    <location>
        <begin position="138"/>
        <end position="161"/>
    </location>
</feature>
<dbReference type="EMBL" id="CP013234">
    <property type="protein sequence ID" value="AMP05012.1"/>
    <property type="molecule type" value="Genomic_DNA"/>
</dbReference>
<dbReference type="RefSeq" id="WP_061940582.1">
    <property type="nucleotide sequence ID" value="NZ_CP013234.1"/>
</dbReference>